<dbReference type="EMBL" id="VSRR010072810">
    <property type="protein sequence ID" value="MPC86876.1"/>
    <property type="molecule type" value="Genomic_DNA"/>
</dbReference>
<keyword evidence="2" id="KW-1185">Reference proteome</keyword>
<dbReference type="AlphaFoldDB" id="A0A5B7IYV2"/>
<evidence type="ECO:0000313" key="2">
    <source>
        <dbReference type="Proteomes" id="UP000324222"/>
    </source>
</evidence>
<protein>
    <submittedName>
        <fullName evidence="1">Uncharacterized protein</fullName>
    </submittedName>
</protein>
<sequence length="62" mass="6726">MKITSQCSEEIPSLASDHIEADTEICYLTQHALKEHSGDPTVCVVRSNSGDTDIPIILLGNE</sequence>
<reference evidence="1 2" key="1">
    <citation type="submission" date="2019-05" db="EMBL/GenBank/DDBJ databases">
        <title>Another draft genome of Portunus trituberculatus and its Hox gene families provides insights of decapod evolution.</title>
        <authorList>
            <person name="Jeong J.-H."/>
            <person name="Song I."/>
            <person name="Kim S."/>
            <person name="Choi T."/>
            <person name="Kim D."/>
            <person name="Ryu S."/>
            <person name="Kim W."/>
        </authorList>
    </citation>
    <scope>NUCLEOTIDE SEQUENCE [LARGE SCALE GENOMIC DNA]</scope>
    <source>
        <tissue evidence="1">Muscle</tissue>
    </source>
</reference>
<gene>
    <name evidence="1" type="ORF">E2C01_081714</name>
</gene>
<evidence type="ECO:0000313" key="1">
    <source>
        <dbReference type="EMBL" id="MPC86876.1"/>
    </source>
</evidence>
<name>A0A5B7IYV2_PORTR</name>
<proteinExistence type="predicted"/>
<accession>A0A5B7IYV2</accession>
<organism evidence="1 2">
    <name type="scientific">Portunus trituberculatus</name>
    <name type="common">Swimming crab</name>
    <name type="synonym">Neptunus trituberculatus</name>
    <dbReference type="NCBI Taxonomy" id="210409"/>
    <lineage>
        <taxon>Eukaryota</taxon>
        <taxon>Metazoa</taxon>
        <taxon>Ecdysozoa</taxon>
        <taxon>Arthropoda</taxon>
        <taxon>Crustacea</taxon>
        <taxon>Multicrustacea</taxon>
        <taxon>Malacostraca</taxon>
        <taxon>Eumalacostraca</taxon>
        <taxon>Eucarida</taxon>
        <taxon>Decapoda</taxon>
        <taxon>Pleocyemata</taxon>
        <taxon>Brachyura</taxon>
        <taxon>Eubrachyura</taxon>
        <taxon>Portunoidea</taxon>
        <taxon>Portunidae</taxon>
        <taxon>Portuninae</taxon>
        <taxon>Portunus</taxon>
    </lineage>
</organism>
<comment type="caution">
    <text evidence="1">The sequence shown here is derived from an EMBL/GenBank/DDBJ whole genome shotgun (WGS) entry which is preliminary data.</text>
</comment>
<dbReference type="Proteomes" id="UP000324222">
    <property type="component" value="Unassembled WGS sequence"/>
</dbReference>